<dbReference type="EMBL" id="DF968182">
    <property type="protein sequence ID" value="GAP42366.1"/>
    <property type="molecule type" value="Genomic_DNA"/>
</dbReference>
<reference evidence="1" key="1">
    <citation type="journal article" date="2015" name="Genome Announc.">
        <title>Draft Genome Sequence of Bacteroidales Strain TBC1, a Novel Isolate from a Methanogenic Wastewater Treatment System.</title>
        <authorList>
            <person name="Tourlousse D.M."/>
            <person name="Matsuura N."/>
            <person name="Sun L."/>
            <person name="Toyonaga M."/>
            <person name="Kuroda K."/>
            <person name="Ohashi A."/>
            <person name="Cruz R."/>
            <person name="Yamaguchi T."/>
            <person name="Sekiguchi Y."/>
        </authorList>
    </citation>
    <scope>NUCLEOTIDE SEQUENCE [LARGE SCALE GENOMIC DNA]</scope>
    <source>
        <strain evidence="1">TBC1</strain>
    </source>
</reference>
<dbReference type="RefSeq" id="WP_154669507.1">
    <property type="nucleotide sequence ID" value="NZ_DF968182.1"/>
</dbReference>
<name>A0A0S7BX86_9BACT</name>
<keyword evidence="2" id="KW-1185">Reference proteome</keyword>
<sequence>MSNREIKKFDAVIKAYGKKIAGNKKASEKLLKDIGVITEKGNVRKPYKELCTVSDKD</sequence>
<dbReference type="AlphaFoldDB" id="A0A0S7BX86"/>
<organism evidence="1">
    <name type="scientific">Lentimicrobium saccharophilum</name>
    <dbReference type="NCBI Taxonomy" id="1678841"/>
    <lineage>
        <taxon>Bacteria</taxon>
        <taxon>Pseudomonadati</taxon>
        <taxon>Bacteroidota</taxon>
        <taxon>Bacteroidia</taxon>
        <taxon>Bacteroidales</taxon>
        <taxon>Lentimicrobiaceae</taxon>
        <taxon>Lentimicrobium</taxon>
    </lineage>
</organism>
<dbReference type="STRING" id="1678841.TBC1_11495"/>
<dbReference type="OrthoDB" id="9977025at2"/>
<evidence type="ECO:0000313" key="2">
    <source>
        <dbReference type="Proteomes" id="UP000053091"/>
    </source>
</evidence>
<evidence type="ECO:0000313" key="1">
    <source>
        <dbReference type="EMBL" id="GAP42366.1"/>
    </source>
</evidence>
<gene>
    <name evidence="1" type="ORF">TBC1_11495</name>
</gene>
<accession>A0A0S7BX86</accession>
<protein>
    <submittedName>
        <fullName evidence="1">Uncharacterized protein</fullName>
    </submittedName>
</protein>
<proteinExistence type="predicted"/>
<dbReference type="Proteomes" id="UP000053091">
    <property type="component" value="Unassembled WGS sequence"/>
</dbReference>